<dbReference type="PROSITE" id="PS51371">
    <property type="entry name" value="CBS"/>
    <property type="match status" value="2"/>
</dbReference>
<dbReference type="eggNOG" id="COG0517">
    <property type="taxonomic scope" value="Bacteria"/>
</dbReference>
<reference evidence="4 5" key="1">
    <citation type="journal article" date="2011" name="J. Bacteriol.">
        <title>Genome sequence of the halotolerant marine bacterium Myxococcus fulvus HW-1.</title>
        <authorList>
            <person name="Li Z.F."/>
            <person name="Li X."/>
            <person name="Liu H."/>
            <person name="Liu X."/>
            <person name="Han K."/>
            <person name="Wu Z.H."/>
            <person name="Hu W."/>
            <person name="Li F.F."/>
            <person name="Li Y.Z."/>
        </authorList>
    </citation>
    <scope>NUCLEOTIDE SEQUENCE [LARGE SCALE GENOMIC DNA]</scope>
    <source>
        <strain evidence="5">ATCC BAA-855 / HW-1</strain>
    </source>
</reference>
<evidence type="ECO:0000259" key="3">
    <source>
        <dbReference type="PROSITE" id="PS51371"/>
    </source>
</evidence>
<dbReference type="Proteomes" id="UP000000488">
    <property type="component" value="Chromosome"/>
</dbReference>
<keyword evidence="2" id="KW-0129">CBS domain</keyword>
<dbReference type="Pfam" id="PF00571">
    <property type="entry name" value="CBS"/>
    <property type="match status" value="2"/>
</dbReference>
<organism evidence="4 5">
    <name type="scientific">Myxococcus fulvus (strain ATCC BAA-855 / HW-1)</name>
    <dbReference type="NCBI Taxonomy" id="483219"/>
    <lineage>
        <taxon>Bacteria</taxon>
        <taxon>Pseudomonadati</taxon>
        <taxon>Myxococcota</taxon>
        <taxon>Myxococcia</taxon>
        <taxon>Myxococcales</taxon>
        <taxon>Cystobacterineae</taxon>
        <taxon>Myxococcaceae</taxon>
        <taxon>Myxococcus</taxon>
    </lineage>
</organism>
<protein>
    <submittedName>
        <fullName evidence="4">CBS domain-containing protein</fullName>
    </submittedName>
</protein>
<evidence type="ECO:0000313" key="4">
    <source>
        <dbReference type="EMBL" id="AEI67745.1"/>
    </source>
</evidence>
<proteinExistence type="predicted"/>
<dbReference type="AlphaFoldDB" id="F8CLN6"/>
<dbReference type="InterPro" id="IPR051462">
    <property type="entry name" value="CBS_domain-containing"/>
</dbReference>
<dbReference type="InterPro" id="IPR046342">
    <property type="entry name" value="CBS_dom_sf"/>
</dbReference>
<dbReference type="HOGENOM" id="CLU_040681_9_1_7"/>
<dbReference type="KEGG" id="mfu:LILAB_29320"/>
<dbReference type="SMART" id="SM00116">
    <property type="entry name" value="CBS"/>
    <property type="match status" value="2"/>
</dbReference>
<sequence length="136" mass="15319">MTRDVVTLKETQNLGKADELLRLHRIRHLPVVRHDKLVGLITHRDLLRAAATHATDPAAQPLWAADIMTRDVQTVRPDTPLRRAVTLMLDHKYGCLPVVDAAGTLHGILTEADLVRYAQHLINEQDRRELAAEFNA</sequence>
<feature type="domain" description="CBS" evidence="3">
    <location>
        <begin position="1"/>
        <end position="57"/>
    </location>
</feature>
<dbReference type="InterPro" id="IPR000644">
    <property type="entry name" value="CBS_dom"/>
</dbReference>
<dbReference type="STRING" id="483219.LILAB_29320"/>
<name>F8CLN6_MYXFH</name>
<dbReference type="EMBL" id="CP002830">
    <property type="protein sequence ID" value="AEI67745.1"/>
    <property type="molecule type" value="Genomic_DNA"/>
</dbReference>
<dbReference type="SUPFAM" id="SSF54631">
    <property type="entry name" value="CBS-domain pair"/>
    <property type="match status" value="1"/>
</dbReference>
<dbReference type="CDD" id="cd04584">
    <property type="entry name" value="CBS_pair_AcuB_like"/>
    <property type="match status" value="1"/>
</dbReference>
<evidence type="ECO:0000256" key="1">
    <source>
        <dbReference type="ARBA" id="ARBA00022737"/>
    </source>
</evidence>
<keyword evidence="1" id="KW-0677">Repeat</keyword>
<feature type="domain" description="CBS" evidence="3">
    <location>
        <begin position="68"/>
        <end position="127"/>
    </location>
</feature>
<dbReference type="PANTHER" id="PTHR48108:SF26">
    <property type="entry name" value="CBS DOMAIN-CONTAINING PROTEIN DDB_G0289609"/>
    <property type="match status" value="1"/>
</dbReference>
<evidence type="ECO:0000256" key="2">
    <source>
        <dbReference type="PROSITE-ProRule" id="PRU00703"/>
    </source>
</evidence>
<accession>F8CLN6</accession>
<gene>
    <name evidence="4" type="ordered locus">LILAB_29320</name>
</gene>
<dbReference type="Gene3D" id="3.10.580.10">
    <property type="entry name" value="CBS-domain"/>
    <property type="match status" value="1"/>
</dbReference>
<dbReference type="PANTHER" id="PTHR48108">
    <property type="entry name" value="CBS DOMAIN-CONTAINING PROTEIN CBSX2, CHLOROPLASTIC"/>
    <property type="match status" value="1"/>
</dbReference>
<evidence type="ECO:0000313" key="5">
    <source>
        <dbReference type="Proteomes" id="UP000000488"/>
    </source>
</evidence>